<gene>
    <name evidence="5" type="ORF">RJG58_06870</name>
    <name evidence="6" type="ORF">RMP69_06870</name>
    <name evidence="3" type="ORF">RMQ65_01225</name>
    <name evidence="4" type="ORF">RMQ67_06870</name>
</gene>
<sequence>MSKREYDQNGYLTVKDNPITKAGVFEYLGSEIGLSQEDPLYNSIVKVYRSEEEIVKAIDSFKMKPFINEHTWLGKNGMPVEKKGVVGVTGENLYFEVPHLKGPLVVYSEDTQDLIDSGKIELSAGYKCKYLPKNGIFSGEQYQYEQVDLYCNHLALVDTGRSGPDVSVLDTKEKINTKDKSMTLEELLKLIAELSPEDKTALFEALKPTTDNKPVEDNEANKETKDNDTAEKTKDAEVSESEVAAVVDLVEKAEELVASENIAEAETVLSEAVEKAENLEAKAMDSLNKRIKVLKVAVKKDKEVKSFDSSKFLKEISERDKLAKGLVPLIGAFDHSAMTLNDVAVYGAKKLDVVCTQDTAVAVVKAVLSVKQKEVKAQDTATTVNKTSQNDVKSKLWGVK</sequence>
<dbReference type="InterPro" id="IPR016913">
    <property type="entry name" value="UCP029215"/>
</dbReference>
<dbReference type="EMBL" id="CP134855">
    <property type="protein sequence ID" value="WNL31208.1"/>
    <property type="molecule type" value="Genomic_DNA"/>
</dbReference>
<feature type="compositionally biased region" description="Basic and acidic residues" evidence="2">
    <location>
        <begin position="213"/>
        <end position="237"/>
    </location>
</feature>
<evidence type="ECO:0000256" key="1">
    <source>
        <dbReference type="SAM" id="Coils"/>
    </source>
</evidence>
<organism evidence="3">
    <name type="scientific">Arcobacter sp. AZ-2023</name>
    <dbReference type="NCBI Taxonomy" id="3074453"/>
    <lineage>
        <taxon>Bacteria</taxon>
        <taxon>Pseudomonadati</taxon>
        <taxon>Campylobacterota</taxon>
        <taxon>Epsilonproteobacteria</taxon>
        <taxon>Campylobacterales</taxon>
        <taxon>Arcobacteraceae</taxon>
        <taxon>Arcobacter</taxon>
    </lineage>
</organism>
<proteinExistence type="predicted"/>
<protein>
    <submittedName>
        <fullName evidence="3">DUF2213 domain-containing protein</fullName>
    </submittedName>
</protein>
<feature type="coiled-coil region" evidence="1">
    <location>
        <begin position="262"/>
        <end position="289"/>
    </location>
</feature>
<feature type="region of interest" description="Disordered" evidence="2">
    <location>
        <begin position="207"/>
        <end position="239"/>
    </location>
</feature>
<reference evidence="3" key="1">
    <citation type="submission" date="2023-09" db="EMBL/GenBank/DDBJ databases">
        <title>Arcobacter tbilisiensis sp. nov. isolated from chicken meat in Tbilisi, Georgia.</title>
        <authorList>
            <person name="Matthias R."/>
            <person name="Zautner A.E."/>
        </authorList>
    </citation>
    <scope>NUCLEOTIDE SEQUENCE</scope>
    <source>
        <strain evidence="5">LEO 101</strain>
        <strain evidence="3">LEO 49</strain>
        <strain evidence="6">LEO 50</strain>
        <strain evidence="4">LEO 53</strain>
    </source>
</reference>
<keyword evidence="1" id="KW-0175">Coiled coil</keyword>
<evidence type="ECO:0000313" key="3">
    <source>
        <dbReference type="EMBL" id="WNL27997.1"/>
    </source>
</evidence>
<dbReference type="Pfam" id="PF09979">
    <property type="entry name" value="DUF2213"/>
    <property type="match status" value="1"/>
</dbReference>
<evidence type="ECO:0000313" key="6">
    <source>
        <dbReference type="EMBL" id="WNP39450.1"/>
    </source>
</evidence>
<dbReference type="EMBL" id="CP135131">
    <property type="protein sequence ID" value="WNP39450.1"/>
    <property type="molecule type" value="Genomic_DNA"/>
</dbReference>
<evidence type="ECO:0000256" key="2">
    <source>
        <dbReference type="SAM" id="MobiDB-lite"/>
    </source>
</evidence>
<dbReference type="AlphaFoldDB" id="A0AA96DGV0"/>
<name>A0AA96DGV0_9BACT</name>
<dbReference type="EMBL" id="CP135130">
    <property type="protein sequence ID" value="WNP37358.1"/>
    <property type="molecule type" value="Genomic_DNA"/>
</dbReference>
<dbReference type="EMBL" id="CP134853">
    <property type="protein sequence ID" value="WNL27997.1"/>
    <property type="molecule type" value="Genomic_DNA"/>
</dbReference>
<evidence type="ECO:0000313" key="4">
    <source>
        <dbReference type="EMBL" id="WNL31208.1"/>
    </source>
</evidence>
<evidence type="ECO:0000313" key="5">
    <source>
        <dbReference type="EMBL" id="WNP37358.1"/>
    </source>
</evidence>
<accession>A0AA96DGV0</accession>